<keyword evidence="4" id="KW-1003">Cell membrane</keyword>
<evidence type="ECO:0000256" key="4">
    <source>
        <dbReference type="ARBA" id="ARBA00022475"/>
    </source>
</evidence>
<feature type="non-terminal residue" evidence="9">
    <location>
        <position position="1"/>
    </location>
</feature>
<comment type="subcellular location">
    <subcellularLocation>
        <location evidence="1">Cell membrane</location>
        <topology evidence="1">Multi-pass membrane protein</topology>
    </subcellularLocation>
</comment>
<evidence type="ECO:0000256" key="2">
    <source>
        <dbReference type="ARBA" id="ARBA00008821"/>
    </source>
</evidence>
<gene>
    <name evidence="9" type="ORF">EQ812_13250</name>
</gene>
<dbReference type="InterPro" id="IPR006042">
    <property type="entry name" value="Xan_ur_permease"/>
</dbReference>
<feature type="transmembrane region" description="Helical" evidence="8">
    <location>
        <begin position="41"/>
        <end position="61"/>
    </location>
</feature>
<feature type="transmembrane region" description="Helical" evidence="8">
    <location>
        <begin position="6"/>
        <end position="29"/>
    </location>
</feature>
<keyword evidence="3" id="KW-0813">Transport</keyword>
<keyword evidence="7 8" id="KW-0472">Membrane</keyword>
<evidence type="ECO:0000256" key="3">
    <source>
        <dbReference type="ARBA" id="ARBA00022448"/>
    </source>
</evidence>
<dbReference type="PROSITE" id="PS01116">
    <property type="entry name" value="XANTH_URACIL_PERMASE"/>
    <property type="match status" value="1"/>
</dbReference>
<evidence type="ECO:0000256" key="6">
    <source>
        <dbReference type="ARBA" id="ARBA00022989"/>
    </source>
</evidence>
<dbReference type="Pfam" id="PF00860">
    <property type="entry name" value="Xan_ur_permease"/>
    <property type="match status" value="1"/>
</dbReference>
<feature type="transmembrane region" description="Helical" evidence="8">
    <location>
        <begin position="67"/>
        <end position="90"/>
    </location>
</feature>
<name>A0A4Q9W299_STALU</name>
<keyword evidence="6 8" id="KW-1133">Transmembrane helix</keyword>
<dbReference type="InterPro" id="IPR006043">
    <property type="entry name" value="NCS2"/>
</dbReference>
<evidence type="ECO:0000256" key="7">
    <source>
        <dbReference type="ARBA" id="ARBA00023136"/>
    </source>
</evidence>
<dbReference type="GO" id="GO:0005886">
    <property type="term" value="C:plasma membrane"/>
    <property type="evidence" value="ECO:0007669"/>
    <property type="project" value="UniProtKB-SubCell"/>
</dbReference>
<evidence type="ECO:0000313" key="10">
    <source>
        <dbReference type="Proteomes" id="UP000293637"/>
    </source>
</evidence>
<dbReference type="RefSeq" id="WP_276319410.1">
    <property type="nucleotide sequence ID" value="NZ_SCHB01000169.1"/>
</dbReference>
<keyword evidence="5 8" id="KW-0812">Transmembrane</keyword>
<dbReference type="PANTHER" id="PTHR42810">
    <property type="entry name" value="PURINE PERMEASE C1399.01C-RELATED"/>
    <property type="match status" value="1"/>
</dbReference>
<dbReference type="EMBL" id="SCHB01000169">
    <property type="protein sequence ID" value="TBW68453.1"/>
    <property type="molecule type" value="Genomic_DNA"/>
</dbReference>
<dbReference type="GO" id="GO:0042907">
    <property type="term" value="F:xanthine transmembrane transporter activity"/>
    <property type="evidence" value="ECO:0007669"/>
    <property type="project" value="TreeGrafter"/>
</dbReference>
<accession>A0A4Q9W299</accession>
<reference evidence="9 10" key="1">
    <citation type="journal article" date="2019" name="Sci. Transl. Med.">
        <title>Quorum sensing between bacterial species on the skin protects against epidermal injury in atopic dermatitis.</title>
        <authorList>
            <person name="Williams M.R."/>
        </authorList>
    </citation>
    <scope>NUCLEOTIDE SEQUENCE [LARGE SCALE GENOMIC DNA]</scope>
    <source>
        <strain evidence="9 10">E7</strain>
    </source>
</reference>
<proteinExistence type="inferred from homology"/>
<evidence type="ECO:0000256" key="8">
    <source>
        <dbReference type="SAM" id="Phobius"/>
    </source>
</evidence>
<comment type="similarity">
    <text evidence="2">Belongs to the nucleobase:cation symporter-2 (NCS2) (TC 2.A.40) family.</text>
</comment>
<dbReference type="AlphaFoldDB" id="A0A4Q9W299"/>
<organism evidence="9 10">
    <name type="scientific">Staphylococcus lugdunensis</name>
    <dbReference type="NCBI Taxonomy" id="28035"/>
    <lineage>
        <taxon>Bacteria</taxon>
        <taxon>Bacillati</taxon>
        <taxon>Bacillota</taxon>
        <taxon>Bacilli</taxon>
        <taxon>Bacillales</taxon>
        <taxon>Staphylococcaceae</taxon>
        <taxon>Staphylococcus</taxon>
    </lineage>
</organism>
<evidence type="ECO:0000313" key="9">
    <source>
        <dbReference type="EMBL" id="TBW68453.1"/>
    </source>
</evidence>
<comment type="caution">
    <text evidence="9">The sequence shown here is derived from an EMBL/GenBank/DDBJ whole genome shotgun (WGS) entry which is preliminary data.</text>
</comment>
<dbReference type="PANTHER" id="PTHR42810:SF4">
    <property type="entry name" value="URIC ACID TRANSPORTER UACT"/>
    <property type="match status" value="1"/>
</dbReference>
<evidence type="ECO:0000256" key="1">
    <source>
        <dbReference type="ARBA" id="ARBA00004651"/>
    </source>
</evidence>
<sequence length="103" mass="10898">ALANIIPLPVLGGAMIAMFGMVMAYGVSILGNINFQNQNNLLIIAISVGLGAGISAVPQAFKGLGEQFAWLTQNGIVLGAISAIILNFFFNGRKYKQTEENVK</sequence>
<dbReference type="Proteomes" id="UP000293637">
    <property type="component" value="Unassembled WGS sequence"/>
</dbReference>
<evidence type="ECO:0000256" key="5">
    <source>
        <dbReference type="ARBA" id="ARBA00022692"/>
    </source>
</evidence>
<protein>
    <submittedName>
        <fullName evidence="9">Purine permease</fullName>
    </submittedName>
</protein>